<dbReference type="EMBL" id="OZ020097">
    <property type="protein sequence ID" value="CAK9269196.1"/>
    <property type="molecule type" value="Genomic_DNA"/>
</dbReference>
<proteinExistence type="predicted"/>
<reference evidence="1 2" key="1">
    <citation type="submission" date="2024-02" db="EMBL/GenBank/DDBJ databases">
        <authorList>
            <consortium name="ELIXIR-Norway"/>
            <consortium name="Elixir Norway"/>
        </authorList>
    </citation>
    <scope>NUCLEOTIDE SEQUENCE [LARGE SCALE GENOMIC DNA]</scope>
</reference>
<evidence type="ECO:0000313" key="1">
    <source>
        <dbReference type="EMBL" id="CAK9269196.1"/>
    </source>
</evidence>
<name>A0ABP0WQR0_9BRYO</name>
<gene>
    <name evidence="1" type="ORF">CSSPJE1EN1_LOCUS14674</name>
</gene>
<dbReference type="Proteomes" id="UP001497444">
    <property type="component" value="Chromosome 2"/>
</dbReference>
<keyword evidence="2" id="KW-1185">Reference proteome</keyword>
<evidence type="ECO:0000313" key="2">
    <source>
        <dbReference type="Proteomes" id="UP001497444"/>
    </source>
</evidence>
<protein>
    <submittedName>
        <fullName evidence="1">Uncharacterized protein</fullName>
    </submittedName>
</protein>
<sequence>MATGGAEQENSVVWICAARGVLSDIVTWLETGEFYTSSSLTNLIPFSRYKAIEAEGTMAGWLASRLQARELRLQKLRQLTMDKMGNSVLSNAVTLDSLVQITGNLKVEELEPFVNIAIRNALHRLCLEAPHHGALHAAVVLVTMGDFLLALADMNR</sequence>
<accession>A0ABP0WQR0</accession>
<organism evidence="1 2">
    <name type="scientific">Sphagnum jensenii</name>
    <dbReference type="NCBI Taxonomy" id="128206"/>
    <lineage>
        <taxon>Eukaryota</taxon>
        <taxon>Viridiplantae</taxon>
        <taxon>Streptophyta</taxon>
        <taxon>Embryophyta</taxon>
        <taxon>Bryophyta</taxon>
        <taxon>Sphagnophytina</taxon>
        <taxon>Sphagnopsida</taxon>
        <taxon>Sphagnales</taxon>
        <taxon>Sphagnaceae</taxon>
        <taxon>Sphagnum</taxon>
    </lineage>
</organism>